<dbReference type="PANTHER" id="PTHR31126">
    <property type="entry name" value="TYROSINE-PROTEIN PHOSPHATASE"/>
    <property type="match status" value="1"/>
</dbReference>
<evidence type="ECO:0000313" key="2">
    <source>
        <dbReference type="EMBL" id="GAA3022490.1"/>
    </source>
</evidence>
<dbReference type="Proteomes" id="UP001501577">
    <property type="component" value="Unassembled WGS sequence"/>
</dbReference>
<comment type="caution">
    <text evidence="2">The sequence shown here is derived from an EMBL/GenBank/DDBJ whole genome shotgun (WGS) entry which is preliminary data.</text>
</comment>
<reference evidence="2 3" key="1">
    <citation type="journal article" date="2019" name="Int. J. Syst. Evol. Microbiol.">
        <title>The Global Catalogue of Microorganisms (GCM) 10K type strain sequencing project: providing services to taxonomists for standard genome sequencing and annotation.</title>
        <authorList>
            <consortium name="The Broad Institute Genomics Platform"/>
            <consortium name="The Broad Institute Genome Sequencing Center for Infectious Disease"/>
            <person name="Wu L."/>
            <person name="Ma J."/>
        </authorList>
    </citation>
    <scope>NUCLEOTIDE SEQUENCE [LARGE SCALE GENOMIC DNA]</scope>
    <source>
        <strain evidence="2 3">JCM 8736</strain>
    </source>
</reference>
<protein>
    <submittedName>
        <fullName evidence="2">Tyrosine-protein phosphatase</fullName>
    </submittedName>
</protein>
<dbReference type="SUPFAM" id="SSF52799">
    <property type="entry name" value="(Phosphotyrosine protein) phosphatases II"/>
    <property type="match status" value="1"/>
</dbReference>
<sequence length="255" mass="28997">MNTITNFRDLGGIKNRDGQVIAAKKLLRSGELSHVSLQDQKELLENYHLGKIVDLRSTQEIEKRPDEEFKNANYVHIDIFKNVEGQGTGLDDFKEIESPEVARNYMHETYRTMAVNPSAQRGFRKMIESALSIDSDKSFLFHCFAGKDRTGVSAALLLEILRVPRETIYKDYLATNAMRVQENDEVIAQLIKNGTDSKTVDALKIALTVEPSFLDTFYQMVNEEFDGIKNYLSDELGVTSSMQKDLRSLYLANNK</sequence>
<organism evidence="2 3">
    <name type="scientific">Tetragenococcus solitarius</name>
    <dbReference type="NCBI Taxonomy" id="71453"/>
    <lineage>
        <taxon>Bacteria</taxon>
        <taxon>Bacillati</taxon>
        <taxon>Bacillota</taxon>
        <taxon>Bacilli</taxon>
        <taxon>Lactobacillales</taxon>
        <taxon>Enterococcaceae</taxon>
        <taxon>Tetragenococcus</taxon>
    </lineage>
</organism>
<dbReference type="EMBL" id="BAAAXQ010000064">
    <property type="protein sequence ID" value="GAA3022490.1"/>
    <property type="molecule type" value="Genomic_DNA"/>
</dbReference>
<proteinExistence type="inferred from homology"/>
<evidence type="ECO:0000256" key="1">
    <source>
        <dbReference type="ARBA" id="ARBA00009580"/>
    </source>
</evidence>
<keyword evidence="3" id="KW-1185">Reference proteome</keyword>
<evidence type="ECO:0000313" key="3">
    <source>
        <dbReference type="Proteomes" id="UP001501577"/>
    </source>
</evidence>
<accession>A0ABN3Y945</accession>
<name>A0ABN3Y945_9ENTE</name>
<dbReference type="Pfam" id="PF13350">
    <property type="entry name" value="Y_phosphatase3"/>
    <property type="match status" value="1"/>
</dbReference>
<dbReference type="Gene3D" id="3.90.190.10">
    <property type="entry name" value="Protein tyrosine phosphatase superfamily"/>
    <property type="match status" value="1"/>
</dbReference>
<dbReference type="InterPro" id="IPR016130">
    <property type="entry name" value="Tyr_Pase_AS"/>
</dbReference>
<dbReference type="PROSITE" id="PS00383">
    <property type="entry name" value="TYR_PHOSPHATASE_1"/>
    <property type="match status" value="1"/>
</dbReference>
<dbReference type="PANTHER" id="PTHR31126:SF1">
    <property type="entry name" value="TYROSINE SPECIFIC PROTEIN PHOSPHATASES DOMAIN-CONTAINING PROTEIN"/>
    <property type="match status" value="1"/>
</dbReference>
<comment type="similarity">
    <text evidence="1">Belongs to the protein-tyrosine phosphatase family.</text>
</comment>
<dbReference type="InterPro" id="IPR026893">
    <property type="entry name" value="Tyr/Ser_Pase_IphP-type"/>
</dbReference>
<dbReference type="InterPro" id="IPR029021">
    <property type="entry name" value="Prot-tyrosine_phosphatase-like"/>
</dbReference>
<gene>
    <name evidence="2" type="ORF">GCM10019998_18870</name>
</gene>
<dbReference type="RefSeq" id="WP_083498209.1">
    <property type="nucleotide sequence ID" value="NZ_BAAAXQ010000064.1"/>
</dbReference>